<accession>A0A238F4B7</accession>
<dbReference type="Proteomes" id="UP000198372">
    <property type="component" value="Unassembled WGS sequence"/>
</dbReference>
<dbReference type="OrthoDB" id="6362633at2759"/>
<dbReference type="EMBL" id="FMSP01000002">
    <property type="protein sequence ID" value="SCV67907.1"/>
    <property type="molecule type" value="Genomic_DNA"/>
</dbReference>
<dbReference type="AlphaFoldDB" id="A0A238F4B7"/>
<proteinExistence type="predicted"/>
<evidence type="ECO:0000313" key="1">
    <source>
        <dbReference type="EMBL" id="SCV67907.1"/>
    </source>
</evidence>
<name>A0A238F4B7_9BASI</name>
<sequence length="294" mass="32416">MDGTIDQLARLVLERVPLDHRLLIAIAGVPGSGKSTLAYPLVDAINAKLSSTSSTTASSTPKTAGILRARTNIDQETELLDFRAQANDDKITEGSAAESGEAHHDQIAIAVGLDGWHYSRAELDKFPDPNEARTRRGAAFTFDAPSYLAFIVALRESIPSTTSTTTTPSSFTIPYHTFSHSLKDPLPSLHPITPQNRIIVIEGLYTLVKEGVWASATTRMDLRIWLECDPKVVRERLLRRCLKEGIEDTVEKAQQRVDGSDMLNGEWISTRLTRDQDLIVIESKEDVRLVTLGP</sequence>
<evidence type="ECO:0000313" key="2">
    <source>
        <dbReference type="Proteomes" id="UP000198372"/>
    </source>
</evidence>
<dbReference type="SUPFAM" id="SSF52540">
    <property type="entry name" value="P-loop containing nucleoside triphosphate hydrolases"/>
    <property type="match status" value="1"/>
</dbReference>
<gene>
    <name evidence="1" type="ORF">BQ2448_5518</name>
</gene>
<reference evidence="2" key="1">
    <citation type="submission" date="2016-09" db="EMBL/GenBank/DDBJ databases">
        <authorList>
            <person name="Jeantristanb JTB J.-T."/>
            <person name="Ricardo R."/>
        </authorList>
    </citation>
    <scope>NUCLEOTIDE SEQUENCE [LARGE SCALE GENOMIC DNA]</scope>
</reference>
<protein>
    <submittedName>
        <fullName evidence="1">BQ2448_5518 protein</fullName>
    </submittedName>
</protein>
<dbReference type="PANTHER" id="PTHR10285">
    <property type="entry name" value="URIDINE KINASE"/>
    <property type="match status" value="1"/>
</dbReference>
<dbReference type="STRING" id="269621.A0A238F4B7"/>
<keyword evidence="2" id="KW-1185">Reference proteome</keyword>
<dbReference type="Gene3D" id="3.40.50.300">
    <property type="entry name" value="P-loop containing nucleotide triphosphate hydrolases"/>
    <property type="match status" value="1"/>
</dbReference>
<dbReference type="InterPro" id="IPR027417">
    <property type="entry name" value="P-loop_NTPase"/>
</dbReference>
<organism evidence="1 2">
    <name type="scientific">Microbotryum intermedium</name>
    <dbReference type="NCBI Taxonomy" id="269621"/>
    <lineage>
        <taxon>Eukaryota</taxon>
        <taxon>Fungi</taxon>
        <taxon>Dikarya</taxon>
        <taxon>Basidiomycota</taxon>
        <taxon>Pucciniomycotina</taxon>
        <taxon>Microbotryomycetes</taxon>
        <taxon>Microbotryales</taxon>
        <taxon>Microbotryaceae</taxon>
        <taxon>Microbotryum</taxon>
    </lineage>
</organism>